<dbReference type="InterPro" id="IPR029058">
    <property type="entry name" value="AB_hydrolase_fold"/>
</dbReference>
<evidence type="ECO:0000313" key="3">
    <source>
        <dbReference type="Proteomes" id="UP000218767"/>
    </source>
</evidence>
<name>A0A2A4X887_9GAMM</name>
<gene>
    <name evidence="2" type="ORF">COB20_06725</name>
</gene>
<dbReference type="PANTHER" id="PTHR46623:SF6">
    <property type="entry name" value="ALPHA_BETA-HYDROLASES SUPERFAMILY PROTEIN"/>
    <property type="match status" value="1"/>
</dbReference>
<dbReference type="Proteomes" id="UP000218767">
    <property type="component" value="Unassembled WGS sequence"/>
</dbReference>
<organism evidence="2 3">
    <name type="scientific">SAR86 cluster bacterium</name>
    <dbReference type="NCBI Taxonomy" id="2030880"/>
    <lineage>
        <taxon>Bacteria</taxon>
        <taxon>Pseudomonadati</taxon>
        <taxon>Pseudomonadota</taxon>
        <taxon>Gammaproteobacteria</taxon>
        <taxon>SAR86 cluster</taxon>
    </lineage>
</organism>
<dbReference type="GO" id="GO:0016787">
    <property type="term" value="F:hydrolase activity"/>
    <property type="evidence" value="ECO:0007669"/>
    <property type="project" value="InterPro"/>
</dbReference>
<proteinExistence type="predicted"/>
<dbReference type="Gene3D" id="3.40.50.1820">
    <property type="entry name" value="alpha/beta hydrolase"/>
    <property type="match status" value="1"/>
</dbReference>
<evidence type="ECO:0000313" key="2">
    <source>
        <dbReference type="EMBL" id="PCI78339.1"/>
    </source>
</evidence>
<dbReference type="SUPFAM" id="SSF53474">
    <property type="entry name" value="alpha/beta-Hydrolases"/>
    <property type="match status" value="1"/>
</dbReference>
<sequence length="80" mass="8913">MPNIKAAVLVQHGALDTRLVEAWPAYDAALTAANVTHEGHLYPGAVHGFFNDATPERYDEAAATQAWARTVDWFNRYVRD</sequence>
<accession>A0A2A4X887</accession>
<dbReference type="InterPro" id="IPR002925">
    <property type="entry name" value="Dienelactn_hydro"/>
</dbReference>
<dbReference type="Pfam" id="PF01738">
    <property type="entry name" value="DLH"/>
    <property type="match status" value="1"/>
</dbReference>
<comment type="caution">
    <text evidence="2">The sequence shown here is derived from an EMBL/GenBank/DDBJ whole genome shotgun (WGS) entry which is preliminary data.</text>
</comment>
<dbReference type="PANTHER" id="PTHR46623">
    <property type="entry name" value="CARBOXYMETHYLENEBUTENOLIDASE-RELATED"/>
    <property type="match status" value="1"/>
</dbReference>
<evidence type="ECO:0000259" key="1">
    <source>
        <dbReference type="Pfam" id="PF01738"/>
    </source>
</evidence>
<protein>
    <recommendedName>
        <fullName evidence="1">Dienelactone hydrolase domain-containing protein</fullName>
    </recommendedName>
</protein>
<dbReference type="InterPro" id="IPR051049">
    <property type="entry name" value="Dienelactone_hydrolase-like"/>
</dbReference>
<dbReference type="EMBL" id="NVUL01000033">
    <property type="protein sequence ID" value="PCI78339.1"/>
    <property type="molecule type" value="Genomic_DNA"/>
</dbReference>
<dbReference type="AlphaFoldDB" id="A0A2A4X887"/>
<reference evidence="3" key="1">
    <citation type="submission" date="2017-08" db="EMBL/GenBank/DDBJ databases">
        <title>A dynamic microbial community with high functional redundancy inhabits the cold, oxic subseafloor aquifer.</title>
        <authorList>
            <person name="Tully B.J."/>
            <person name="Wheat C.G."/>
            <person name="Glazer B.T."/>
            <person name="Huber J.A."/>
        </authorList>
    </citation>
    <scope>NUCLEOTIDE SEQUENCE [LARGE SCALE GENOMIC DNA]</scope>
</reference>
<feature type="domain" description="Dienelactone hydrolase" evidence="1">
    <location>
        <begin position="2"/>
        <end position="77"/>
    </location>
</feature>